<accession>A0A916Y4S4</accession>
<reference evidence="1" key="1">
    <citation type="journal article" date="2014" name="Int. J. Syst. Evol. Microbiol.">
        <title>Complete genome sequence of Corynebacterium casei LMG S-19264T (=DSM 44701T), isolated from a smear-ripened cheese.</title>
        <authorList>
            <consortium name="US DOE Joint Genome Institute (JGI-PGF)"/>
            <person name="Walter F."/>
            <person name="Albersmeier A."/>
            <person name="Kalinowski J."/>
            <person name="Ruckert C."/>
        </authorList>
    </citation>
    <scope>NUCLEOTIDE SEQUENCE</scope>
    <source>
        <strain evidence="1">CGMCC 1.15493</strain>
    </source>
</reference>
<dbReference type="AlphaFoldDB" id="A0A916Y4S4"/>
<evidence type="ECO:0000313" key="1">
    <source>
        <dbReference type="EMBL" id="GGD29737.1"/>
    </source>
</evidence>
<protein>
    <submittedName>
        <fullName evidence="1">Transcriptional regulator (Anti-sigma factor)</fullName>
    </submittedName>
</protein>
<keyword evidence="2" id="KW-1185">Reference proteome</keyword>
<dbReference type="Proteomes" id="UP000613160">
    <property type="component" value="Unassembled WGS sequence"/>
</dbReference>
<reference evidence="1" key="2">
    <citation type="submission" date="2020-09" db="EMBL/GenBank/DDBJ databases">
        <authorList>
            <person name="Sun Q."/>
            <person name="Zhou Y."/>
        </authorList>
    </citation>
    <scope>NUCLEOTIDE SEQUENCE</scope>
    <source>
        <strain evidence="1">CGMCC 1.15493</strain>
    </source>
</reference>
<proteinExistence type="predicted"/>
<evidence type="ECO:0000313" key="2">
    <source>
        <dbReference type="Proteomes" id="UP000613160"/>
    </source>
</evidence>
<comment type="caution">
    <text evidence="1">The sequence shown here is derived from an EMBL/GenBank/DDBJ whole genome shotgun (WGS) entry which is preliminary data.</text>
</comment>
<gene>
    <name evidence="1" type="ORF">GCM10011335_36030</name>
</gene>
<name>A0A916Y4S4_9HYPH</name>
<dbReference type="EMBL" id="BMJJ01000009">
    <property type="protein sequence ID" value="GGD29737.1"/>
    <property type="molecule type" value="Genomic_DNA"/>
</dbReference>
<sequence length="257" mass="27342">MAMVREPISETDLVVYVDGQLAPERRIAIETALALDPAAAARVMADLRDRDILRLAAGAETLHRPETGEAARRLQSTLRLRRLGTSLRRVAAVGLLLSFGWAANEVAGPIGVRESVASSLPPAFVGDALMAHRTSEIRAGMASQPGVKRLDPAEILAATAITMPVLPARWTIDDVQVFPSPFGPSVETAIQTTEFGRLSLFAVRPGTFDVIAPTITGETDVVAAYWQIGDVAYALVTQSAERGALAEAADRLAATLH</sequence>
<organism evidence="1 2">
    <name type="scientific">Aureimonas glaciei</name>
    <dbReference type="NCBI Taxonomy" id="1776957"/>
    <lineage>
        <taxon>Bacteria</taxon>
        <taxon>Pseudomonadati</taxon>
        <taxon>Pseudomonadota</taxon>
        <taxon>Alphaproteobacteria</taxon>
        <taxon>Hyphomicrobiales</taxon>
        <taxon>Aurantimonadaceae</taxon>
        <taxon>Aureimonas</taxon>
    </lineage>
</organism>